<sequence length="76" mass="7785">MIMRGIEMNEALGNIGGDNYVVRRSGVVSGNDDIDGMATAVGLTSFLMVMKEVGSAVGNVMATAVVAATIALAHGW</sequence>
<keyword evidence="1" id="KW-0472">Membrane</keyword>
<protein>
    <recommendedName>
        <fullName evidence="4">H(+)-exporting diphosphatase</fullName>
    </recommendedName>
</protein>
<keyword evidence="1" id="KW-0812">Transmembrane</keyword>
<reference evidence="2 3" key="1">
    <citation type="submission" date="2019-09" db="EMBL/GenBank/DDBJ databases">
        <title>A chromosome-level genome assembly of the Chinese tupelo Nyssa sinensis.</title>
        <authorList>
            <person name="Yang X."/>
            <person name="Kang M."/>
            <person name="Yang Y."/>
            <person name="Xiong H."/>
            <person name="Wang M."/>
            <person name="Zhang Z."/>
            <person name="Wang Z."/>
            <person name="Wu H."/>
            <person name="Ma T."/>
            <person name="Liu J."/>
            <person name="Xi Z."/>
        </authorList>
    </citation>
    <scope>NUCLEOTIDE SEQUENCE [LARGE SCALE GENOMIC DNA]</scope>
    <source>
        <strain evidence="2">J267</strain>
        <tissue evidence="2">Leaf</tissue>
    </source>
</reference>
<evidence type="ECO:0000313" key="2">
    <source>
        <dbReference type="EMBL" id="KAA8515634.1"/>
    </source>
</evidence>
<feature type="transmembrane region" description="Helical" evidence="1">
    <location>
        <begin position="53"/>
        <end position="73"/>
    </location>
</feature>
<name>A0A5J4ZCX9_9ASTE</name>
<dbReference type="AlphaFoldDB" id="A0A5J4ZCX9"/>
<dbReference type="Proteomes" id="UP000325577">
    <property type="component" value="Linkage Group LG9"/>
</dbReference>
<evidence type="ECO:0000256" key="1">
    <source>
        <dbReference type="SAM" id="Phobius"/>
    </source>
</evidence>
<accession>A0A5J4ZCX9</accession>
<organism evidence="2 3">
    <name type="scientific">Nyssa sinensis</name>
    <dbReference type="NCBI Taxonomy" id="561372"/>
    <lineage>
        <taxon>Eukaryota</taxon>
        <taxon>Viridiplantae</taxon>
        <taxon>Streptophyta</taxon>
        <taxon>Embryophyta</taxon>
        <taxon>Tracheophyta</taxon>
        <taxon>Spermatophyta</taxon>
        <taxon>Magnoliopsida</taxon>
        <taxon>eudicotyledons</taxon>
        <taxon>Gunneridae</taxon>
        <taxon>Pentapetalae</taxon>
        <taxon>asterids</taxon>
        <taxon>Cornales</taxon>
        <taxon>Nyssaceae</taxon>
        <taxon>Nyssa</taxon>
    </lineage>
</organism>
<dbReference type="EMBL" id="CM018052">
    <property type="protein sequence ID" value="KAA8515634.1"/>
    <property type="molecule type" value="Genomic_DNA"/>
</dbReference>
<gene>
    <name evidence="2" type="ORF">F0562_018755</name>
</gene>
<evidence type="ECO:0008006" key="4">
    <source>
        <dbReference type="Google" id="ProtNLM"/>
    </source>
</evidence>
<keyword evidence="3" id="KW-1185">Reference proteome</keyword>
<proteinExistence type="predicted"/>
<evidence type="ECO:0000313" key="3">
    <source>
        <dbReference type="Proteomes" id="UP000325577"/>
    </source>
</evidence>
<keyword evidence="1" id="KW-1133">Transmembrane helix</keyword>